<dbReference type="HOGENOM" id="CLU_1726232_0_0_6"/>
<feature type="compositionally biased region" description="Basic and acidic residues" evidence="1">
    <location>
        <begin position="88"/>
        <end position="107"/>
    </location>
</feature>
<feature type="non-terminal residue" evidence="2">
    <location>
        <position position="153"/>
    </location>
</feature>
<organism evidence="2 3">
    <name type="scientific">Pseudomonas syringae pv. pisi str. 1704B</name>
    <dbReference type="NCBI Taxonomy" id="629263"/>
    <lineage>
        <taxon>Bacteria</taxon>
        <taxon>Pseudomonadati</taxon>
        <taxon>Pseudomonadota</taxon>
        <taxon>Gammaproteobacteria</taxon>
        <taxon>Pseudomonadales</taxon>
        <taxon>Pseudomonadaceae</taxon>
        <taxon>Pseudomonas</taxon>
        <taxon>Pseudomonas syringae</taxon>
    </lineage>
</organism>
<dbReference type="AlphaFoldDB" id="F3GK72"/>
<evidence type="ECO:0000313" key="2">
    <source>
        <dbReference type="EMBL" id="EGH47475.1"/>
    </source>
</evidence>
<sequence>MNTMTLPELTQEYILTHDLRPDTVKIYWAATKSYVRFFGTVWQARRRTGTCSTGADRTGESFQAELEYVLQSPANGIPVCNGTRSRRTQGESSERNARDSNKRPKENRQHRRHCTARNWLNILVQEERATGNRTEITPAWFWLTVFEMFYYTG</sequence>
<dbReference type="EMBL" id="AEAI01002256">
    <property type="protein sequence ID" value="EGH47475.1"/>
    <property type="molecule type" value="Genomic_DNA"/>
</dbReference>
<gene>
    <name evidence="2" type="ORF">PSYPI_36490</name>
</gene>
<evidence type="ECO:0000256" key="1">
    <source>
        <dbReference type="SAM" id="MobiDB-lite"/>
    </source>
</evidence>
<accession>F3GK72</accession>
<keyword evidence="3" id="KW-1185">Reference proteome</keyword>
<evidence type="ECO:0000313" key="3">
    <source>
        <dbReference type="Proteomes" id="UP000004986"/>
    </source>
</evidence>
<protein>
    <submittedName>
        <fullName evidence="2">Phage integrase</fullName>
    </submittedName>
</protein>
<reference evidence="2 3" key="1">
    <citation type="journal article" date="2011" name="PLoS Pathog.">
        <title>Dynamic evolution of pathogenicity revealed by sequencing and comparative genomics of 19 Pseudomonas syringae isolates.</title>
        <authorList>
            <person name="Baltrus D.A."/>
            <person name="Nishimura M.T."/>
            <person name="Romanchuk A."/>
            <person name="Chang J.H."/>
            <person name="Mukhtar M.S."/>
            <person name="Cherkis K."/>
            <person name="Roach J."/>
            <person name="Grant S.R."/>
            <person name="Jones C.D."/>
            <person name="Dangl J.L."/>
        </authorList>
    </citation>
    <scope>NUCLEOTIDE SEQUENCE [LARGE SCALE GENOMIC DNA]</scope>
    <source>
        <strain evidence="2 3">1704B</strain>
    </source>
</reference>
<dbReference type="Proteomes" id="UP000004986">
    <property type="component" value="Unassembled WGS sequence"/>
</dbReference>
<proteinExistence type="predicted"/>
<name>F3GK72_PSESJ</name>
<feature type="region of interest" description="Disordered" evidence="1">
    <location>
        <begin position="74"/>
        <end position="111"/>
    </location>
</feature>
<comment type="caution">
    <text evidence="2">The sequence shown here is derived from an EMBL/GenBank/DDBJ whole genome shotgun (WGS) entry which is preliminary data.</text>
</comment>